<name>A0ABN9FNH6_9NEOB</name>
<dbReference type="EMBL" id="CATNWA010017173">
    <property type="protein sequence ID" value="CAI9598544.1"/>
    <property type="molecule type" value="Genomic_DNA"/>
</dbReference>
<feature type="domain" description="Galectin" evidence="3">
    <location>
        <begin position="5"/>
        <end position="136"/>
    </location>
</feature>
<keyword evidence="1 2" id="KW-0430">Lectin</keyword>
<dbReference type="SMART" id="SM00276">
    <property type="entry name" value="GLECT"/>
    <property type="match status" value="1"/>
</dbReference>
<evidence type="ECO:0000256" key="2">
    <source>
        <dbReference type="RuleBase" id="RU102079"/>
    </source>
</evidence>
<dbReference type="InterPro" id="IPR001079">
    <property type="entry name" value="Galectin_CRD"/>
</dbReference>
<keyword evidence="5" id="KW-1185">Reference proteome</keyword>
<dbReference type="SUPFAM" id="SSF49899">
    <property type="entry name" value="Concanavalin A-like lectins/glucanases"/>
    <property type="match status" value="1"/>
</dbReference>
<evidence type="ECO:0000313" key="4">
    <source>
        <dbReference type="EMBL" id="CAI9598544.1"/>
    </source>
</evidence>
<dbReference type="Gene3D" id="2.60.120.200">
    <property type="match status" value="1"/>
</dbReference>
<evidence type="ECO:0000256" key="1">
    <source>
        <dbReference type="ARBA" id="ARBA00022734"/>
    </source>
</evidence>
<dbReference type="PANTHER" id="PTHR11346">
    <property type="entry name" value="GALECTIN"/>
    <property type="match status" value="1"/>
</dbReference>
<dbReference type="PROSITE" id="PS51304">
    <property type="entry name" value="GALECTIN"/>
    <property type="match status" value="1"/>
</dbReference>
<organism evidence="4 5">
    <name type="scientific">Staurois parvus</name>
    <dbReference type="NCBI Taxonomy" id="386267"/>
    <lineage>
        <taxon>Eukaryota</taxon>
        <taxon>Metazoa</taxon>
        <taxon>Chordata</taxon>
        <taxon>Craniata</taxon>
        <taxon>Vertebrata</taxon>
        <taxon>Euteleostomi</taxon>
        <taxon>Amphibia</taxon>
        <taxon>Batrachia</taxon>
        <taxon>Anura</taxon>
        <taxon>Neobatrachia</taxon>
        <taxon>Ranoidea</taxon>
        <taxon>Ranidae</taxon>
        <taxon>Staurois</taxon>
    </lineage>
</organism>
<dbReference type="InterPro" id="IPR013320">
    <property type="entry name" value="ConA-like_dom_sf"/>
</dbReference>
<sequence>MADNTIFLYNFSLKPGQCVELDGFIPEGCRRFFINLGKDAKNLVIHFDVRFDFQAEKRILSLNSMEDGVWGEELREKVFPFKEASDTMVCFQYELDKITIQLSSGKPFSFPVRFTMEEISYMAEPICPYPGSVKWP</sequence>
<evidence type="ECO:0000259" key="3">
    <source>
        <dbReference type="PROSITE" id="PS51304"/>
    </source>
</evidence>
<gene>
    <name evidence="4" type="ORF">SPARVUS_LOCUS12408898</name>
</gene>
<dbReference type="SMART" id="SM00908">
    <property type="entry name" value="Gal-bind_lectin"/>
    <property type="match status" value="1"/>
</dbReference>
<proteinExistence type="predicted"/>
<dbReference type="Pfam" id="PF00337">
    <property type="entry name" value="Gal-bind_lectin"/>
    <property type="match status" value="1"/>
</dbReference>
<dbReference type="CDD" id="cd00070">
    <property type="entry name" value="GLECT"/>
    <property type="match status" value="1"/>
</dbReference>
<dbReference type="PANTHER" id="PTHR11346:SF97">
    <property type="entry name" value="GALECTIN-1"/>
    <property type="match status" value="1"/>
</dbReference>
<reference evidence="4" key="1">
    <citation type="submission" date="2023-05" db="EMBL/GenBank/DDBJ databases">
        <authorList>
            <person name="Stuckert A."/>
        </authorList>
    </citation>
    <scope>NUCLEOTIDE SEQUENCE</scope>
</reference>
<accession>A0ABN9FNH6</accession>
<protein>
    <recommendedName>
        <fullName evidence="2">Galectin</fullName>
    </recommendedName>
</protein>
<evidence type="ECO:0000313" key="5">
    <source>
        <dbReference type="Proteomes" id="UP001162483"/>
    </source>
</evidence>
<dbReference type="InterPro" id="IPR044156">
    <property type="entry name" value="Galectin-like"/>
</dbReference>
<dbReference type="Proteomes" id="UP001162483">
    <property type="component" value="Unassembled WGS sequence"/>
</dbReference>
<comment type="caution">
    <text evidence="4">The sequence shown here is derived from an EMBL/GenBank/DDBJ whole genome shotgun (WGS) entry which is preliminary data.</text>
</comment>